<evidence type="ECO:0000256" key="7">
    <source>
        <dbReference type="SAM" id="SignalP"/>
    </source>
</evidence>
<dbReference type="Gene3D" id="3.40.390.10">
    <property type="entry name" value="Collagenase (Catalytic Domain)"/>
    <property type="match status" value="1"/>
</dbReference>
<accession>A0A1D1UP83</accession>
<dbReference type="SUPFAM" id="SSF55486">
    <property type="entry name" value="Metalloproteases ('zincins'), catalytic domain"/>
    <property type="match status" value="1"/>
</dbReference>
<dbReference type="InterPro" id="IPR024079">
    <property type="entry name" value="MetalloPept_cat_dom_sf"/>
</dbReference>
<keyword evidence="10" id="KW-1185">Reference proteome</keyword>
<keyword evidence="5" id="KW-0482">Metalloprotease</keyword>
<dbReference type="AlphaFoldDB" id="A0A1D1UP83"/>
<dbReference type="OrthoDB" id="291007at2759"/>
<protein>
    <recommendedName>
        <fullName evidence="8">Peptidase metallopeptidase domain-containing protein</fullName>
    </recommendedName>
</protein>
<feature type="chain" id="PRO_5008897444" description="Peptidase metallopeptidase domain-containing protein" evidence="7">
    <location>
        <begin position="26"/>
        <end position="324"/>
    </location>
</feature>
<feature type="domain" description="Peptidase metallopeptidase" evidence="8">
    <location>
        <begin position="46"/>
        <end position="211"/>
    </location>
</feature>
<evidence type="ECO:0000256" key="4">
    <source>
        <dbReference type="ARBA" id="ARBA00022833"/>
    </source>
</evidence>
<keyword evidence="4" id="KW-0862">Zinc</keyword>
<dbReference type="PANTHER" id="PTHR10127">
    <property type="entry name" value="DISCOIDIN, CUB, EGF, LAMININ , AND ZINC METALLOPROTEASE DOMAIN CONTAINING"/>
    <property type="match status" value="1"/>
</dbReference>
<reference evidence="9 10" key="1">
    <citation type="journal article" date="2016" name="Nat. Commun.">
        <title>Extremotolerant tardigrade genome and improved radiotolerance of human cultured cells by tardigrade-unique protein.</title>
        <authorList>
            <person name="Hashimoto T."/>
            <person name="Horikawa D.D."/>
            <person name="Saito Y."/>
            <person name="Kuwahara H."/>
            <person name="Kozuka-Hata H."/>
            <person name="Shin-I T."/>
            <person name="Minakuchi Y."/>
            <person name="Ohishi K."/>
            <person name="Motoyama A."/>
            <person name="Aizu T."/>
            <person name="Enomoto A."/>
            <person name="Kondo K."/>
            <person name="Tanaka S."/>
            <person name="Hara Y."/>
            <person name="Koshikawa S."/>
            <person name="Sagara H."/>
            <person name="Miura T."/>
            <person name="Yokobori S."/>
            <person name="Miyagawa K."/>
            <person name="Suzuki Y."/>
            <person name="Kubo T."/>
            <person name="Oyama M."/>
            <person name="Kohara Y."/>
            <person name="Fujiyama A."/>
            <person name="Arakawa K."/>
            <person name="Katayama T."/>
            <person name="Toyoda A."/>
            <person name="Kunieda T."/>
        </authorList>
    </citation>
    <scope>NUCLEOTIDE SEQUENCE [LARGE SCALE GENOMIC DNA]</scope>
    <source>
        <strain evidence="9 10">YOKOZUNA-1</strain>
    </source>
</reference>
<evidence type="ECO:0000256" key="5">
    <source>
        <dbReference type="ARBA" id="ARBA00023049"/>
    </source>
</evidence>
<gene>
    <name evidence="9" type="primary">RvY_00919</name>
    <name evidence="9" type="synonym">RvY_00919.2</name>
    <name evidence="9" type="ORF">RvY_00919-2</name>
</gene>
<dbReference type="GO" id="GO:0008270">
    <property type="term" value="F:zinc ion binding"/>
    <property type="evidence" value="ECO:0007669"/>
    <property type="project" value="InterPro"/>
</dbReference>
<dbReference type="EMBL" id="BDGG01000001">
    <property type="protein sequence ID" value="GAU88173.1"/>
    <property type="molecule type" value="Genomic_DNA"/>
</dbReference>
<sequence length="324" mass="34446">MGTFRYCVNILSLFFVLEGLDRRQAAGEDLTARSGGSREPRAAMNRDPRYSTWPTPSAIPFLLDATYTPAERSMIIDALNQVAADMSHCIGFVERGSPVGADHLYISKTLNTGAADSSCSSFPGRATVQNGRGQKVLMFSGPTGCLGSKRETMKYIVHSLGLRNEYNRPDRDNFIQVFPDNLRPDLKALNVLAKYSLTAVDISTTSFDFNSITIPSPDKLAVPNSALFIPNASGVSFGTLARLSLSDCQALSFLYPASCRVSACADPYSGQSGSAQTPTVPAGSIPIAPALVAPPIPIPLVPVLTGGPLEPGSSPALAVGFNRR</sequence>
<dbReference type="SMART" id="SM00235">
    <property type="entry name" value="ZnMc"/>
    <property type="match status" value="1"/>
</dbReference>
<dbReference type="GO" id="GO:0006508">
    <property type="term" value="P:proteolysis"/>
    <property type="evidence" value="ECO:0007669"/>
    <property type="project" value="UniProtKB-KW"/>
</dbReference>
<evidence type="ECO:0000313" key="9">
    <source>
        <dbReference type="EMBL" id="GAU88173.1"/>
    </source>
</evidence>
<keyword evidence="7" id="KW-0732">Signal</keyword>
<keyword evidence="1" id="KW-0645">Protease</keyword>
<dbReference type="PANTHER" id="PTHR10127:SF780">
    <property type="entry name" value="METALLOENDOPEPTIDASE"/>
    <property type="match status" value="1"/>
</dbReference>
<evidence type="ECO:0000313" key="10">
    <source>
        <dbReference type="Proteomes" id="UP000186922"/>
    </source>
</evidence>
<proteinExistence type="predicted"/>
<evidence type="ECO:0000256" key="3">
    <source>
        <dbReference type="ARBA" id="ARBA00022801"/>
    </source>
</evidence>
<comment type="caution">
    <text evidence="9">The sequence shown here is derived from an EMBL/GenBank/DDBJ whole genome shotgun (WGS) entry which is preliminary data.</text>
</comment>
<evidence type="ECO:0000256" key="1">
    <source>
        <dbReference type="ARBA" id="ARBA00022670"/>
    </source>
</evidence>
<dbReference type="InterPro" id="IPR006026">
    <property type="entry name" value="Peptidase_Metallo"/>
</dbReference>
<dbReference type="GO" id="GO:0004222">
    <property type="term" value="F:metalloendopeptidase activity"/>
    <property type="evidence" value="ECO:0007669"/>
    <property type="project" value="InterPro"/>
</dbReference>
<name>A0A1D1UP83_RAMVA</name>
<keyword evidence="2" id="KW-0479">Metal-binding</keyword>
<dbReference type="InterPro" id="IPR001506">
    <property type="entry name" value="Peptidase_M12A"/>
</dbReference>
<feature type="signal peptide" evidence="7">
    <location>
        <begin position="1"/>
        <end position="25"/>
    </location>
</feature>
<feature type="compositionally biased region" description="Basic and acidic residues" evidence="6">
    <location>
        <begin position="36"/>
        <end position="49"/>
    </location>
</feature>
<dbReference type="Proteomes" id="UP000186922">
    <property type="component" value="Unassembled WGS sequence"/>
</dbReference>
<evidence type="ECO:0000256" key="6">
    <source>
        <dbReference type="SAM" id="MobiDB-lite"/>
    </source>
</evidence>
<keyword evidence="3" id="KW-0378">Hydrolase</keyword>
<evidence type="ECO:0000256" key="2">
    <source>
        <dbReference type="ARBA" id="ARBA00022723"/>
    </source>
</evidence>
<dbReference type="Pfam" id="PF01400">
    <property type="entry name" value="Astacin"/>
    <property type="match status" value="1"/>
</dbReference>
<feature type="region of interest" description="Disordered" evidence="6">
    <location>
        <begin position="28"/>
        <end position="49"/>
    </location>
</feature>
<evidence type="ECO:0000259" key="8">
    <source>
        <dbReference type="SMART" id="SM00235"/>
    </source>
</evidence>
<organism evidence="9 10">
    <name type="scientific">Ramazzottius varieornatus</name>
    <name type="common">Water bear</name>
    <name type="synonym">Tardigrade</name>
    <dbReference type="NCBI Taxonomy" id="947166"/>
    <lineage>
        <taxon>Eukaryota</taxon>
        <taxon>Metazoa</taxon>
        <taxon>Ecdysozoa</taxon>
        <taxon>Tardigrada</taxon>
        <taxon>Eutardigrada</taxon>
        <taxon>Parachela</taxon>
        <taxon>Hypsibioidea</taxon>
        <taxon>Ramazzottiidae</taxon>
        <taxon>Ramazzottius</taxon>
    </lineage>
</organism>